<feature type="transmembrane region" description="Helical" evidence="1">
    <location>
        <begin position="6"/>
        <end position="25"/>
    </location>
</feature>
<dbReference type="Proteomes" id="UP000198867">
    <property type="component" value="Unassembled WGS sequence"/>
</dbReference>
<feature type="transmembrane region" description="Helical" evidence="1">
    <location>
        <begin position="53"/>
        <end position="76"/>
    </location>
</feature>
<reference evidence="3" key="1">
    <citation type="submission" date="2016-10" db="EMBL/GenBank/DDBJ databases">
        <authorList>
            <person name="Varghese N."/>
            <person name="Submissions S."/>
        </authorList>
    </citation>
    <scope>NUCLEOTIDE SEQUENCE [LARGE SCALE GENOMIC DNA]</scope>
    <source>
        <strain evidence="3">CGMCC 1.11101</strain>
    </source>
</reference>
<evidence type="ECO:0000313" key="2">
    <source>
        <dbReference type="EMBL" id="SFN43984.1"/>
    </source>
</evidence>
<sequence>MNLMPVMLIAGILLVAGGAAFIIFARRLAPVRYDVENVVSEKERAKRASPTRLRIWSTGMLIVGVVLVALSLGGVFG</sequence>
<dbReference type="AlphaFoldDB" id="A0A1I4Z147"/>
<organism evidence="2 3">
    <name type="scientific">Mycetocola miduiensis</name>
    <dbReference type="NCBI Taxonomy" id="995034"/>
    <lineage>
        <taxon>Bacteria</taxon>
        <taxon>Bacillati</taxon>
        <taxon>Actinomycetota</taxon>
        <taxon>Actinomycetes</taxon>
        <taxon>Micrococcales</taxon>
        <taxon>Microbacteriaceae</taxon>
        <taxon>Mycetocola</taxon>
    </lineage>
</organism>
<name>A0A1I4Z147_9MICO</name>
<protein>
    <submittedName>
        <fullName evidence="2">Uncharacterized protein</fullName>
    </submittedName>
</protein>
<evidence type="ECO:0000313" key="3">
    <source>
        <dbReference type="Proteomes" id="UP000198867"/>
    </source>
</evidence>
<proteinExistence type="predicted"/>
<keyword evidence="1" id="KW-0472">Membrane</keyword>
<dbReference type="EMBL" id="FOVM01000001">
    <property type="protein sequence ID" value="SFN43984.1"/>
    <property type="molecule type" value="Genomic_DNA"/>
</dbReference>
<keyword evidence="1" id="KW-0812">Transmembrane</keyword>
<accession>A0A1I4Z147</accession>
<evidence type="ECO:0000256" key="1">
    <source>
        <dbReference type="SAM" id="Phobius"/>
    </source>
</evidence>
<keyword evidence="3" id="KW-1185">Reference proteome</keyword>
<gene>
    <name evidence="2" type="ORF">SAMN05216219_0660</name>
</gene>
<keyword evidence="1" id="KW-1133">Transmembrane helix</keyword>